<accession>A0A0M2V6C9</accession>
<protein>
    <submittedName>
        <fullName evidence="1">Uncharacterized protein</fullName>
    </submittedName>
</protein>
<keyword evidence="2" id="KW-1185">Reference proteome</keyword>
<evidence type="ECO:0000313" key="1">
    <source>
        <dbReference type="EMBL" id="KKO44713.1"/>
    </source>
</evidence>
<dbReference type="Proteomes" id="UP000034228">
    <property type="component" value="Unassembled WGS sequence"/>
</dbReference>
<reference evidence="1 2" key="1">
    <citation type="submission" date="2015-03" db="EMBL/GenBank/DDBJ databases">
        <title>Draft genome sequences of two protease-producing strains of Arsukibacterium isolated from two cold and alkaline environments.</title>
        <authorList>
            <person name="Lylloff J.E."/>
            <person name="Skov L.B."/>
            <person name="Jepsen M."/>
            <person name="Hallin P.F."/>
            <person name="Sorensen S.J."/>
            <person name="Stougaard P."/>
            <person name="Glaring M.A."/>
        </authorList>
    </citation>
    <scope>NUCLEOTIDE SEQUENCE [LARGE SCALE GENOMIC DNA]</scope>
    <source>
        <strain evidence="1 2">GCM72</strain>
    </source>
</reference>
<dbReference type="STRING" id="336831.WG68_14300"/>
<evidence type="ECO:0000313" key="2">
    <source>
        <dbReference type="Proteomes" id="UP000034228"/>
    </source>
</evidence>
<dbReference type="OrthoDB" id="6275348at2"/>
<name>A0A0M2V6C9_9GAMM</name>
<dbReference type="PATRIC" id="fig|336831.14.peg.1488"/>
<gene>
    <name evidence="1" type="ORF">WG68_14300</name>
</gene>
<organism evidence="1 2">
    <name type="scientific">Arsukibacterium ikkense</name>
    <dbReference type="NCBI Taxonomy" id="336831"/>
    <lineage>
        <taxon>Bacteria</taxon>
        <taxon>Pseudomonadati</taxon>
        <taxon>Pseudomonadota</taxon>
        <taxon>Gammaproteobacteria</taxon>
        <taxon>Chromatiales</taxon>
        <taxon>Chromatiaceae</taxon>
        <taxon>Arsukibacterium</taxon>
    </lineage>
</organism>
<proteinExistence type="predicted"/>
<comment type="caution">
    <text evidence="1">The sequence shown here is derived from an EMBL/GenBank/DDBJ whole genome shotgun (WGS) entry which is preliminary data.</text>
</comment>
<dbReference type="EMBL" id="LAHO01000014">
    <property type="protein sequence ID" value="KKO44713.1"/>
    <property type="molecule type" value="Genomic_DNA"/>
</dbReference>
<sequence>MLLQTSNLPTDYKVIAELNYVLYEKQRLFIAASSSDVVFIIKTPSPYPNHEDEPGLLVFQTEFPKAAAAWIVDTIESRLWRSAAEGGEPSGKNSVREQVAGETLTLRRTMAVGDDRDKGFILINSSRKSVNFDEDFQEIEFSDRLLKEGGLLDVLRRL</sequence>
<dbReference type="RefSeq" id="WP_046558385.1">
    <property type="nucleotide sequence ID" value="NZ_LAHO01000014.1"/>
</dbReference>
<dbReference type="AlphaFoldDB" id="A0A0M2V6C9"/>